<keyword evidence="2" id="KW-0808">Transferase</keyword>
<evidence type="ECO:0000313" key="5">
    <source>
        <dbReference type="EMBL" id="SNC62417.1"/>
    </source>
</evidence>
<dbReference type="Pfam" id="PF01555">
    <property type="entry name" value="N6_N4_Mtase"/>
    <property type="match status" value="1"/>
</dbReference>
<dbReference type="GO" id="GO:0008170">
    <property type="term" value="F:N-methyltransferase activity"/>
    <property type="evidence" value="ECO:0007669"/>
    <property type="project" value="InterPro"/>
</dbReference>
<dbReference type="GO" id="GO:0003677">
    <property type="term" value="F:DNA binding"/>
    <property type="evidence" value="ECO:0007669"/>
    <property type="project" value="InterPro"/>
</dbReference>
<dbReference type="EC" id="2.1.1.-" evidence="3"/>
<evidence type="ECO:0000259" key="4">
    <source>
        <dbReference type="Pfam" id="PF01555"/>
    </source>
</evidence>
<comment type="similarity">
    <text evidence="3">Belongs to the N(4)/N(6)-methyltransferase family.</text>
</comment>
<dbReference type="EMBL" id="FYEZ01000001">
    <property type="protein sequence ID" value="SNC62417.1"/>
    <property type="molecule type" value="Genomic_DNA"/>
</dbReference>
<proteinExistence type="inferred from homology"/>
<reference evidence="5 6" key="1">
    <citation type="submission" date="2017-06" db="EMBL/GenBank/DDBJ databases">
        <authorList>
            <person name="Kim H.J."/>
            <person name="Triplett B.A."/>
        </authorList>
    </citation>
    <scope>NUCLEOTIDE SEQUENCE [LARGE SCALE GENOMIC DNA]</scope>
    <source>
        <strain evidence="5 6">DSM 22179</strain>
    </source>
</reference>
<gene>
    <name evidence="5" type="ORF">SAMN05445756_0691</name>
</gene>
<dbReference type="CDD" id="cd02440">
    <property type="entry name" value="AdoMet_MTases"/>
    <property type="match status" value="1"/>
</dbReference>
<dbReference type="PRINTS" id="PR00508">
    <property type="entry name" value="S21N4MTFRASE"/>
</dbReference>
<evidence type="ECO:0000256" key="3">
    <source>
        <dbReference type="RuleBase" id="RU362026"/>
    </source>
</evidence>
<evidence type="ECO:0000313" key="6">
    <source>
        <dbReference type="Proteomes" id="UP000198122"/>
    </source>
</evidence>
<name>A0A212T8N3_9MICO</name>
<dbReference type="Gene3D" id="3.40.50.150">
    <property type="entry name" value="Vaccinia Virus protein VP39"/>
    <property type="match status" value="2"/>
</dbReference>
<organism evidence="5 6">
    <name type="scientific">Kytococcus aerolatus</name>
    <dbReference type="NCBI Taxonomy" id="592308"/>
    <lineage>
        <taxon>Bacteria</taxon>
        <taxon>Bacillati</taxon>
        <taxon>Actinomycetota</taxon>
        <taxon>Actinomycetes</taxon>
        <taxon>Micrococcales</taxon>
        <taxon>Kytococcaceae</taxon>
        <taxon>Kytococcus</taxon>
    </lineage>
</organism>
<evidence type="ECO:0000256" key="2">
    <source>
        <dbReference type="ARBA" id="ARBA00022679"/>
    </source>
</evidence>
<protein>
    <recommendedName>
        <fullName evidence="3">Methyltransferase</fullName>
        <ecNumber evidence="3">2.1.1.-</ecNumber>
    </recommendedName>
</protein>
<dbReference type="Proteomes" id="UP000198122">
    <property type="component" value="Unassembled WGS sequence"/>
</dbReference>
<dbReference type="InterPro" id="IPR001091">
    <property type="entry name" value="RM_Methyltransferase"/>
</dbReference>
<evidence type="ECO:0000256" key="1">
    <source>
        <dbReference type="ARBA" id="ARBA00022603"/>
    </source>
</evidence>
<dbReference type="InterPro" id="IPR029063">
    <property type="entry name" value="SAM-dependent_MTases_sf"/>
</dbReference>
<accession>A0A212T8N3</accession>
<dbReference type="GO" id="GO:0032259">
    <property type="term" value="P:methylation"/>
    <property type="evidence" value="ECO:0007669"/>
    <property type="project" value="UniProtKB-KW"/>
</dbReference>
<dbReference type="AlphaFoldDB" id="A0A212T8N3"/>
<keyword evidence="1 5" id="KW-0489">Methyltransferase</keyword>
<sequence length="257" mass="28375">MLDSPLTTTLQAFRAASPPGADEDVHMVPAIVDHVIERLSRPGDTVFDPFAGFGTTLERAVRLGRRAAGVELLPERVEYMRARTPGAWVAECDARDLRPVAQGLAGGVDLVVSSPPYMTMTHHEADPLTAYEESGGDYARYLRELGLVAEQCARLLTPGGHLVWNVADILHEGVRTLLIDDCARVLDAHLTREAVVPIEWDELPHDLAADALLIFRRAPAPAGNAVRSERPSRVEERPRDLRQTLKRNSTTLWTLLR</sequence>
<dbReference type="InterPro" id="IPR002941">
    <property type="entry name" value="DNA_methylase_N4/N6"/>
</dbReference>
<keyword evidence="6" id="KW-1185">Reference proteome</keyword>
<feature type="domain" description="DNA methylase N-4/N-6" evidence="4">
    <location>
        <begin position="30"/>
        <end position="79"/>
    </location>
</feature>
<dbReference type="SUPFAM" id="SSF53335">
    <property type="entry name" value="S-adenosyl-L-methionine-dependent methyltransferases"/>
    <property type="match status" value="1"/>
</dbReference>